<proteinExistence type="predicted"/>
<dbReference type="KEGG" id="cfem:HCR03_08345"/>
<evidence type="ECO:0000313" key="2">
    <source>
        <dbReference type="Proteomes" id="UP000515909"/>
    </source>
</evidence>
<evidence type="ECO:0000313" key="1">
    <source>
        <dbReference type="EMBL" id="QNK42205.1"/>
    </source>
</evidence>
<dbReference type="EMBL" id="CP060286">
    <property type="protein sequence ID" value="QNK42205.1"/>
    <property type="molecule type" value="Genomic_DNA"/>
</dbReference>
<dbReference type="Proteomes" id="UP000515909">
    <property type="component" value="Chromosome"/>
</dbReference>
<name>A0A7G8TF14_9FIRM</name>
<gene>
    <name evidence="1" type="ORF">HCR03_08345</name>
</gene>
<sequence length="187" mass="20884">MKENKSNLDRYIDFLNAHILPFIDYSELERSYHTPEKAYAKGVLNLLHTAMAEQYGSTQLSCGYGNGQEDYAVLPGVIRGKKTGDLAVALLGIDLQSSGEHCETEALCRYGVVTQGDSRLSKQVADEFSAKFIPYDYGYTADVPGDIHVSKNELPDEIKEILDTFQNYTAKLLSTDEAEKEDSELER</sequence>
<protein>
    <submittedName>
        <fullName evidence="1">Uncharacterized protein</fullName>
    </submittedName>
</protein>
<reference evidence="1 2" key="1">
    <citation type="submission" date="2020-08" db="EMBL/GenBank/DDBJ databases">
        <title>The isolate Caproiciproducens sp. 7D4C2 produces n-caproate at mildly acidic conditions from hexoses: genome and rBOX comparison with related strains and chain-elongating bacteria.</title>
        <authorList>
            <person name="Esquivel-Elizondo S."/>
            <person name="Bagci C."/>
            <person name="Temovska M."/>
            <person name="Jeon B.S."/>
            <person name="Bessarab I."/>
            <person name="Williams R.B.H."/>
            <person name="Huson D.H."/>
            <person name="Angenent L.T."/>
        </authorList>
    </citation>
    <scope>NUCLEOTIDE SEQUENCE [LARGE SCALE GENOMIC DNA]</scope>
    <source>
        <strain evidence="1 2">7D4C2</strain>
    </source>
</reference>
<organism evidence="1 2">
    <name type="scientific">Caproicibacter fermentans</name>
    <dbReference type="NCBI Taxonomy" id="2576756"/>
    <lineage>
        <taxon>Bacteria</taxon>
        <taxon>Bacillati</taxon>
        <taxon>Bacillota</taxon>
        <taxon>Clostridia</taxon>
        <taxon>Eubacteriales</taxon>
        <taxon>Acutalibacteraceae</taxon>
        <taxon>Caproicibacter</taxon>
    </lineage>
</organism>
<dbReference type="RefSeq" id="WP_187037595.1">
    <property type="nucleotide sequence ID" value="NZ_CP060286.1"/>
</dbReference>
<accession>A0A7G8TF14</accession>
<dbReference type="AlphaFoldDB" id="A0A7G8TF14"/>